<gene>
    <name evidence="8" type="ORF">GCM10023149_53390</name>
</gene>
<comment type="subcellular location">
    <subcellularLocation>
        <location evidence="1">Cell envelope</location>
    </subcellularLocation>
</comment>
<dbReference type="Pfam" id="PF13905">
    <property type="entry name" value="Thioredoxin_8"/>
    <property type="match status" value="1"/>
</dbReference>
<dbReference type="InterPro" id="IPR036249">
    <property type="entry name" value="Thioredoxin-like_sf"/>
</dbReference>
<dbReference type="Gene3D" id="3.40.30.10">
    <property type="entry name" value="Glutaredoxin"/>
    <property type="match status" value="1"/>
</dbReference>
<dbReference type="RefSeq" id="WP_345214298.1">
    <property type="nucleotide sequence ID" value="NZ_BAABFT010000029.1"/>
</dbReference>
<dbReference type="PANTHER" id="PTHR42852">
    <property type="entry name" value="THIOL:DISULFIDE INTERCHANGE PROTEIN DSBE"/>
    <property type="match status" value="1"/>
</dbReference>
<accession>A0ABP8HMB8</accession>
<dbReference type="InterPro" id="IPR012336">
    <property type="entry name" value="Thioredoxin-like_fold"/>
</dbReference>
<keyword evidence="6" id="KW-0732">Signal</keyword>
<evidence type="ECO:0000256" key="4">
    <source>
        <dbReference type="ARBA" id="ARBA00023284"/>
    </source>
</evidence>
<protein>
    <submittedName>
        <fullName evidence="8">TlpA disulfide reductase family protein</fullName>
    </submittedName>
</protein>
<dbReference type="InterPro" id="IPR050553">
    <property type="entry name" value="Thioredoxin_ResA/DsbE_sf"/>
</dbReference>
<proteinExistence type="predicted"/>
<sequence>MKPIVTFLFLLVYSATFAQYNIKTDSVYITGTVSNFEKYKETANSVRFIVNDIVLGNQTNHRAKINNDGTYKIAIYKIGTEDIYIEYNDDLETIIVSPGDRIQVNFDAGDLEKSLTFKGDDARINADLKAFEAAFDKENTRLYGAEGNSRFKVQQASEKDNGPEAHKKMLTARLIKDEAFLKAYAKQHKLSPAFTRWEANTLKCEYYSNLFRYTWLHPMYNKTKQEDFKIPDSYFSFIKDVPLKDPALSESSNYNYFLGDYRRHIRQKAFGNSAKVDSMLIRFAKEPAFAADIMISNELFQMIDAKYVKEAGEYIELYKKLTKYKAIRDYLVQYYTEALNKLNSYKLPANAQINTTPQTEADSVFNKLVSRYANKVVYVDIWATWCGPCRAEMPNSAALREKYKGKDVVFLYLGVQSEEKTWKALIAELDIQGEHFLLNKNEFAAVSEKFQVNGIPHYMLVNKKGQVFDGNAKRPGDEKLAPEIDQLLEEK</sequence>
<evidence type="ECO:0000313" key="9">
    <source>
        <dbReference type="Proteomes" id="UP001500582"/>
    </source>
</evidence>
<dbReference type="EMBL" id="BAABFT010000029">
    <property type="protein sequence ID" value="GAA4341262.1"/>
    <property type="molecule type" value="Genomic_DNA"/>
</dbReference>
<evidence type="ECO:0000256" key="1">
    <source>
        <dbReference type="ARBA" id="ARBA00004196"/>
    </source>
</evidence>
<feature type="domain" description="Thioredoxin" evidence="7">
    <location>
        <begin position="345"/>
        <end position="491"/>
    </location>
</feature>
<organism evidence="8 9">
    <name type="scientific">Mucilaginibacter gynuensis</name>
    <dbReference type="NCBI Taxonomy" id="1302236"/>
    <lineage>
        <taxon>Bacteria</taxon>
        <taxon>Pseudomonadati</taxon>
        <taxon>Bacteroidota</taxon>
        <taxon>Sphingobacteriia</taxon>
        <taxon>Sphingobacteriales</taxon>
        <taxon>Sphingobacteriaceae</taxon>
        <taxon>Mucilaginibacter</taxon>
    </lineage>
</organism>
<evidence type="ECO:0000256" key="5">
    <source>
        <dbReference type="SAM" id="MobiDB-lite"/>
    </source>
</evidence>
<keyword evidence="3" id="KW-1015">Disulfide bond</keyword>
<dbReference type="Proteomes" id="UP001500582">
    <property type="component" value="Unassembled WGS sequence"/>
</dbReference>
<keyword evidence="2" id="KW-0201">Cytochrome c-type biogenesis</keyword>
<feature type="region of interest" description="Disordered" evidence="5">
    <location>
        <begin position="471"/>
        <end position="491"/>
    </location>
</feature>
<dbReference type="SUPFAM" id="SSF52833">
    <property type="entry name" value="Thioredoxin-like"/>
    <property type="match status" value="1"/>
</dbReference>
<dbReference type="PROSITE" id="PS51352">
    <property type="entry name" value="THIOREDOXIN_2"/>
    <property type="match status" value="1"/>
</dbReference>
<evidence type="ECO:0000256" key="2">
    <source>
        <dbReference type="ARBA" id="ARBA00022748"/>
    </source>
</evidence>
<keyword evidence="9" id="KW-1185">Reference proteome</keyword>
<dbReference type="InterPro" id="IPR013766">
    <property type="entry name" value="Thioredoxin_domain"/>
</dbReference>
<evidence type="ECO:0000256" key="6">
    <source>
        <dbReference type="SAM" id="SignalP"/>
    </source>
</evidence>
<keyword evidence="4" id="KW-0676">Redox-active center</keyword>
<evidence type="ECO:0000313" key="8">
    <source>
        <dbReference type="EMBL" id="GAA4341262.1"/>
    </source>
</evidence>
<evidence type="ECO:0000259" key="7">
    <source>
        <dbReference type="PROSITE" id="PS51352"/>
    </source>
</evidence>
<dbReference type="PANTHER" id="PTHR42852:SF6">
    <property type="entry name" value="THIOL:DISULFIDE INTERCHANGE PROTEIN DSBE"/>
    <property type="match status" value="1"/>
</dbReference>
<name>A0ABP8HMB8_9SPHI</name>
<feature type="chain" id="PRO_5046296783" evidence="6">
    <location>
        <begin position="19"/>
        <end position="491"/>
    </location>
</feature>
<feature type="signal peptide" evidence="6">
    <location>
        <begin position="1"/>
        <end position="18"/>
    </location>
</feature>
<comment type="caution">
    <text evidence="8">The sequence shown here is derived from an EMBL/GenBank/DDBJ whole genome shotgun (WGS) entry which is preliminary data.</text>
</comment>
<reference evidence="9" key="1">
    <citation type="journal article" date="2019" name="Int. J. Syst. Evol. Microbiol.">
        <title>The Global Catalogue of Microorganisms (GCM) 10K type strain sequencing project: providing services to taxonomists for standard genome sequencing and annotation.</title>
        <authorList>
            <consortium name="The Broad Institute Genomics Platform"/>
            <consortium name="The Broad Institute Genome Sequencing Center for Infectious Disease"/>
            <person name="Wu L."/>
            <person name="Ma J."/>
        </authorList>
    </citation>
    <scope>NUCLEOTIDE SEQUENCE [LARGE SCALE GENOMIC DNA]</scope>
    <source>
        <strain evidence="9">JCM 17705</strain>
    </source>
</reference>
<evidence type="ECO:0000256" key="3">
    <source>
        <dbReference type="ARBA" id="ARBA00023157"/>
    </source>
</evidence>
<dbReference type="CDD" id="cd02966">
    <property type="entry name" value="TlpA_like_family"/>
    <property type="match status" value="1"/>
</dbReference>